<reference evidence="3 4" key="1">
    <citation type="submission" date="2022-05" db="EMBL/GenBank/DDBJ databases">
        <authorList>
            <consortium name="Genoscope - CEA"/>
            <person name="William W."/>
        </authorList>
    </citation>
    <scope>NUCLEOTIDE SEQUENCE [LARGE SCALE GENOMIC DNA]</scope>
</reference>
<name>A0AAU9XUP6_9CNID</name>
<sequence>MEEDSGRQRLIDGGKSFPSSLPQSPPNEYDNALYHEQGRSPRETLIMYFFMLFVIIMVMITIILSLYRASVDSTYILLGVSIISIGMVELVLVRWTRSGELPAEKLWFLYFVGICISLESIFTDVLLYHRPEPST</sequence>
<keyword evidence="2" id="KW-1133">Transmembrane helix</keyword>
<keyword evidence="2" id="KW-0472">Membrane</keyword>
<evidence type="ECO:0000313" key="4">
    <source>
        <dbReference type="Proteomes" id="UP001159428"/>
    </source>
</evidence>
<feature type="transmembrane region" description="Helical" evidence="2">
    <location>
        <begin position="107"/>
        <end position="128"/>
    </location>
</feature>
<gene>
    <name evidence="3" type="ORF">PMEA_00030385</name>
</gene>
<feature type="transmembrane region" description="Helical" evidence="2">
    <location>
        <begin position="73"/>
        <end position="95"/>
    </location>
</feature>
<evidence type="ECO:0000256" key="1">
    <source>
        <dbReference type="SAM" id="MobiDB-lite"/>
    </source>
</evidence>
<evidence type="ECO:0000256" key="2">
    <source>
        <dbReference type="SAM" id="Phobius"/>
    </source>
</evidence>
<accession>A0AAU9XUP6</accession>
<evidence type="ECO:0008006" key="5">
    <source>
        <dbReference type="Google" id="ProtNLM"/>
    </source>
</evidence>
<dbReference type="Proteomes" id="UP001159428">
    <property type="component" value="Unassembled WGS sequence"/>
</dbReference>
<comment type="caution">
    <text evidence="3">The sequence shown here is derived from an EMBL/GenBank/DDBJ whole genome shotgun (WGS) entry which is preliminary data.</text>
</comment>
<protein>
    <recommendedName>
        <fullName evidence="5">Transmembrane protein</fullName>
    </recommendedName>
</protein>
<dbReference type="EMBL" id="CALNXJ010000067">
    <property type="protein sequence ID" value="CAH3158309.1"/>
    <property type="molecule type" value="Genomic_DNA"/>
</dbReference>
<organism evidence="3 4">
    <name type="scientific">Pocillopora meandrina</name>
    <dbReference type="NCBI Taxonomy" id="46732"/>
    <lineage>
        <taxon>Eukaryota</taxon>
        <taxon>Metazoa</taxon>
        <taxon>Cnidaria</taxon>
        <taxon>Anthozoa</taxon>
        <taxon>Hexacorallia</taxon>
        <taxon>Scleractinia</taxon>
        <taxon>Astrocoeniina</taxon>
        <taxon>Pocilloporidae</taxon>
        <taxon>Pocillopora</taxon>
    </lineage>
</organism>
<keyword evidence="4" id="KW-1185">Reference proteome</keyword>
<proteinExistence type="predicted"/>
<feature type="compositionally biased region" description="Basic and acidic residues" evidence="1">
    <location>
        <begin position="1"/>
        <end position="12"/>
    </location>
</feature>
<feature type="transmembrane region" description="Helical" evidence="2">
    <location>
        <begin position="45"/>
        <end position="67"/>
    </location>
</feature>
<dbReference type="AlphaFoldDB" id="A0AAU9XUP6"/>
<feature type="region of interest" description="Disordered" evidence="1">
    <location>
        <begin position="1"/>
        <end position="25"/>
    </location>
</feature>
<evidence type="ECO:0000313" key="3">
    <source>
        <dbReference type="EMBL" id="CAH3158309.1"/>
    </source>
</evidence>
<keyword evidence="2" id="KW-0812">Transmembrane</keyword>